<gene>
    <name evidence="1" type="ORF">R8Z52_02080</name>
</gene>
<dbReference type="RefSeq" id="WP_140291877.1">
    <property type="nucleotide sequence ID" value="NZ_AP024895.1"/>
</dbReference>
<proteinExistence type="predicted"/>
<organism evidence="1 2">
    <name type="scientific">Vibrio porteresiae DSM 19223</name>
    <dbReference type="NCBI Taxonomy" id="1123496"/>
    <lineage>
        <taxon>Bacteria</taxon>
        <taxon>Pseudomonadati</taxon>
        <taxon>Pseudomonadota</taxon>
        <taxon>Gammaproteobacteria</taxon>
        <taxon>Vibrionales</taxon>
        <taxon>Vibrionaceae</taxon>
        <taxon>Vibrio</taxon>
    </lineage>
</organism>
<keyword evidence="2" id="KW-1185">Reference proteome</keyword>
<evidence type="ECO:0000313" key="1">
    <source>
        <dbReference type="EMBL" id="WPC74094.1"/>
    </source>
</evidence>
<dbReference type="EMBL" id="CP138203">
    <property type="protein sequence ID" value="WPC74094.1"/>
    <property type="molecule type" value="Genomic_DNA"/>
</dbReference>
<accession>A0ABZ0QCA3</accession>
<name>A0ABZ0QCA3_9VIBR</name>
<evidence type="ECO:0000313" key="2">
    <source>
        <dbReference type="Proteomes" id="UP001304071"/>
    </source>
</evidence>
<sequence length="349" mass="40188">MNVLNKGIESTPSLLERAKVLYDAIFYADYDKDTMRQYILHHTSRGTKFGDAINFILKNDKIDSAEYLKSLVTTNIRSMKSLVNALEDDGKVRVHDDVWGFIDLEEDVNVSLKIQINKLLKELQIAENNPKRKIDTSISNLGVVKMSFNDSKCHLYSVQRTTEVGKTAIDEKVKSWRRVNNEAYIVAETRYRINPEYDFFIVDDDGALSVFIRDFRSFENTANFNEAQNRNVKKGLETLVADNVITEREKDKLSQHVHNMGVREKSHLIKSISAGQYKQWTSLKDQQDIANKSMPDDLKWKMKFDSEGSFLFDGSAESLSQFVRFISHTIVKSASDERYIRDISGWIEA</sequence>
<reference evidence="1 2" key="1">
    <citation type="submission" date="2023-11" db="EMBL/GenBank/DDBJ databases">
        <title>Plant-associative lifestyle of Vibrio porteresiae and its evolutionary dynamics.</title>
        <authorList>
            <person name="Rameshkumar N."/>
            <person name="Kirti K."/>
        </authorList>
    </citation>
    <scope>NUCLEOTIDE SEQUENCE [LARGE SCALE GENOMIC DNA]</scope>
    <source>
        <strain evidence="1 2">MSSRF30</strain>
    </source>
</reference>
<dbReference type="Proteomes" id="UP001304071">
    <property type="component" value="Chromosome 1"/>
</dbReference>
<protein>
    <submittedName>
        <fullName evidence="1">DUF4868 domain-containing protein</fullName>
    </submittedName>
</protein>